<dbReference type="PANTHER" id="PTHR46796">
    <property type="entry name" value="HTH-TYPE TRANSCRIPTIONAL ACTIVATOR RHAS-RELATED"/>
    <property type="match status" value="1"/>
</dbReference>
<dbReference type="SUPFAM" id="SSF51215">
    <property type="entry name" value="Regulatory protein AraC"/>
    <property type="match status" value="1"/>
</dbReference>
<dbReference type="InterPro" id="IPR009057">
    <property type="entry name" value="Homeodomain-like_sf"/>
</dbReference>
<dbReference type="SMART" id="SM00342">
    <property type="entry name" value="HTH_ARAC"/>
    <property type="match status" value="1"/>
</dbReference>
<dbReference type="InterPro" id="IPR050204">
    <property type="entry name" value="AraC_XylS_family_regulators"/>
</dbReference>
<reference evidence="7 8" key="1">
    <citation type="submission" date="2018-10" db="EMBL/GenBank/DDBJ databases">
        <title>Sequencing the genomes of 1000 actinobacteria strains.</title>
        <authorList>
            <person name="Klenk H.-P."/>
        </authorList>
    </citation>
    <scope>NUCLEOTIDE SEQUENCE [LARGE SCALE GENOMIC DNA]</scope>
    <source>
        <strain evidence="7 8">DSM 43911</strain>
    </source>
</reference>
<dbReference type="InterPro" id="IPR037923">
    <property type="entry name" value="HTH-like"/>
</dbReference>
<evidence type="ECO:0000256" key="3">
    <source>
        <dbReference type="ARBA" id="ARBA00023159"/>
    </source>
</evidence>
<dbReference type="PROSITE" id="PS01124">
    <property type="entry name" value="HTH_ARAC_FAMILY_2"/>
    <property type="match status" value="1"/>
</dbReference>
<sequence length="326" mass="35117">MACTRTPDNRAAPAAGPGPRGRIALSYRSWMRYFTPSPVHRRLGLVCLGVGMQRGVLPVVGPRVLDHHVAVVVVAGRGWFAGADGVRRDVTGPVLLWLTPGREHHYGPDEDGGWEELFVDFEGPAAEAYVELGYVTPDDPVVPLTDVDQVRVIVGRVVRAARGGSPLAQVEAAAAVHDLLVELRRVRSDRTPSGDSLLDKLAADALLPIGVAQVAARHGMTVGELRAAVRRSTGSGLKEYLLAVRLNRAKELLATTALPVHGIAAAVGYDDAAYFSRLFTQRVGVAPLRFREQRFRAVPGGWSDTVPDHDNPPLVSGEHPEEPFPD</sequence>
<feature type="region of interest" description="Disordered" evidence="5">
    <location>
        <begin position="301"/>
        <end position="326"/>
    </location>
</feature>
<dbReference type="InterPro" id="IPR003313">
    <property type="entry name" value="AraC-bd"/>
</dbReference>
<name>A0A495WZY8_9PSEU</name>
<evidence type="ECO:0000313" key="7">
    <source>
        <dbReference type="EMBL" id="RKT67252.1"/>
    </source>
</evidence>
<gene>
    <name evidence="7" type="ORF">DFJ66_0424</name>
</gene>
<evidence type="ECO:0000256" key="2">
    <source>
        <dbReference type="ARBA" id="ARBA00023125"/>
    </source>
</evidence>
<dbReference type="EMBL" id="RBXR01000001">
    <property type="protein sequence ID" value="RKT67252.1"/>
    <property type="molecule type" value="Genomic_DNA"/>
</dbReference>
<dbReference type="GO" id="GO:0003700">
    <property type="term" value="F:DNA-binding transcription factor activity"/>
    <property type="evidence" value="ECO:0007669"/>
    <property type="project" value="InterPro"/>
</dbReference>
<feature type="domain" description="HTH araC/xylS-type" evidence="6">
    <location>
        <begin position="195"/>
        <end position="293"/>
    </location>
</feature>
<evidence type="ECO:0000256" key="4">
    <source>
        <dbReference type="ARBA" id="ARBA00023163"/>
    </source>
</evidence>
<evidence type="ECO:0000256" key="5">
    <source>
        <dbReference type="SAM" id="MobiDB-lite"/>
    </source>
</evidence>
<keyword evidence="4" id="KW-0804">Transcription</keyword>
<keyword evidence="1" id="KW-0805">Transcription regulation</keyword>
<keyword evidence="8" id="KW-1185">Reference proteome</keyword>
<dbReference type="InterPro" id="IPR018060">
    <property type="entry name" value="HTH_AraC"/>
</dbReference>
<comment type="caution">
    <text evidence="7">The sequence shown here is derived from an EMBL/GenBank/DDBJ whole genome shotgun (WGS) entry which is preliminary data.</text>
</comment>
<evidence type="ECO:0000259" key="6">
    <source>
        <dbReference type="PROSITE" id="PS01124"/>
    </source>
</evidence>
<dbReference type="GO" id="GO:0043565">
    <property type="term" value="F:sequence-specific DNA binding"/>
    <property type="evidence" value="ECO:0007669"/>
    <property type="project" value="InterPro"/>
</dbReference>
<organism evidence="7 8">
    <name type="scientific">Saccharothrix variisporea</name>
    <dbReference type="NCBI Taxonomy" id="543527"/>
    <lineage>
        <taxon>Bacteria</taxon>
        <taxon>Bacillati</taxon>
        <taxon>Actinomycetota</taxon>
        <taxon>Actinomycetes</taxon>
        <taxon>Pseudonocardiales</taxon>
        <taxon>Pseudonocardiaceae</taxon>
        <taxon>Saccharothrix</taxon>
    </lineage>
</organism>
<dbReference type="Pfam" id="PF02311">
    <property type="entry name" value="AraC_binding"/>
    <property type="match status" value="1"/>
</dbReference>
<keyword evidence="3" id="KW-0010">Activator</keyword>
<dbReference type="Pfam" id="PF12833">
    <property type="entry name" value="HTH_18"/>
    <property type="match status" value="1"/>
</dbReference>
<evidence type="ECO:0000313" key="8">
    <source>
        <dbReference type="Proteomes" id="UP000272729"/>
    </source>
</evidence>
<dbReference type="Gene3D" id="1.10.10.60">
    <property type="entry name" value="Homeodomain-like"/>
    <property type="match status" value="2"/>
</dbReference>
<protein>
    <submittedName>
        <fullName evidence="7">AraC-like DNA-binding protein</fullName>
    </submittedName>
</protein>
<keyword evidence="2 7" id="KW-0238">DNA-binding</keyword>
<dbReference type="AlphaFoldDB" id="A0A495WZY8"/>
<dbReference type="InterPro" id="IPR018062">
    <property type="entry name" value="HTH_AraC-typ_CS"/>
</dbReference>
<dbReference type="Proteomes" id="UP000272729">
    <property type="component" value="Unassembled WGS sequence"/>
</dbReference>
<accession>A0A495WZY8</accession>
<evidence type="ECO:0000256" key="1">
    <source>
        <dbReference type="ARBA" id="ARBA00023015"/>
    </source>
</evidence>
<proteinExistence type="predicted"/>
<dbReference type="SUPFAM" id="SSF46689">
    <property type="entry name" value="Homeodomain-like"/>
    <property type="match status" value="1"/>
</dbReference>
<dbReference type="PROSITE" id="PS00041">
    <property type="entry name" value="HTH_ARAC_FAMILY_1"/>
    <property type="match status" value="1"/>
</dbReference>